<dbReference type="Proteomes" id="UP000070412">
    <property type="component" value="Unassembled WGS sequence"/>
</dbReference>
<keyword evidence="2" id="KW-0677">Repeat</keyword>
<keyword evidence="3" id="KW-0472">Membrane</keyword>
<dbReference type="EnsemblMetazoa" id="SSS_6871s_mrna">
    <property type="protein sequence ID" value="KAF7487660.1"/>
    <property type="gene ID" value="SSS_6871"/>
</dbReference>
<evidence type="ECO:0000256" key="3">
    <source>
        <dbReference type="SAM" id="Phobius"/>
    </source>
</evidence>
<evidence type="ECO:0000313" key="4">
    <source>
        <dbReference type="EMBL" id="KAF7487660.1"/>
    </source>
</evidence>
<reference evidence="6" key="1">
    <citation type="journal article" date="2020" name="PLoS Negl. Trop. Dis.">
        <title>High-quality nuclear genome for Sarcoptes scabiei-A critical resource for a neglected parasite.</title>
        <authorList>
            <person name="Korhonen P.K."/>
            <person name="Gasser R.B."/>
            <person name="Ma G."/>
            <person name="Wang T."/>
            <person name="Stroehlein A.J."/>
            <person name="Young N.D."/>
            <person name="Ang C.S."/>
            <person name="Fernando D.D."/>
            <person name="Lu H.C."/>
            <person name="Taylor S."/>
            <person name="Reynolds S.L."/>
            <person name="Mofiz E."/>
            <person name="Najaraj S.H."/>
            <person name="Gowda H."/>
            <person name="Madugundu A."/>
            <person name="Renuse S."/>
            <person name="Holt D."/>
            <person name="Pandey A."/>
            <person name="Papenfuss A.T."/>
            <person name="Fischer K."/>
        </authorList>
    </citation>
    <scope>NUCLEOTIDE SEQUENCE [LARGE SCALE GENOMIC DNA]</scope>
</reference>
<name>A0A834QZZ5_SARSC</name>
<dbReference type="Gene3D" id="3.80.10.10">
    <property type="entry name" value="Ribonuclease Inhibitor"/>
    <property type="match status" value="2"/>
</dbReference>
<evidence type="ECO:0000313" key="5">
    <source>
        <dbReference type="EnsemblMetazoa" id="KAF7487660.1"/>
    </source>
</evidence>
<keyword evidence="1" id="KW-0433">Leucine-rich repeat</keyword>
<dbReference type="AlphaFoldDB" id="A0A834QZZ5"/>
<protein>
    <submittedName>
        <fullName evidence="4">Leucine-rich repeat-containing protein 4</fullName>
    </submittedName>
</protein>
<reference evidence="5" key="3">
    <citation type="submission" date="2022-06" db="UniProtKB">
        <authorList>
            <consortium name="EnsemblMetazoa"/>
        </authorList>
    </citation>
    <scope>IDENTIFICATION</scope>
</reference>
<evidence type="ECO:0000256" key="1">
    <source>
        <dbReference type="ARBA" id="ARBA00022614"/>
    </source>
</evidence>
<dbReference type="EMBL" id="WVUK01000066">
    <property type="protein sequence ID" value="KAF7487660.1"/>
    <property type="molecule type" value="Genomic_DNA"/>
</dbReference>
<accession>A0A834QZZ5</accession>
<dbReference type="PANTHER" id="PTHR24367">
    <property type="entry name" value="LEUCINE-RICH REPEAT-CONTAINING PROTEIN"/>
    <property type="match status" value="1"/>
</dbReference>
<gene>
    <name evidence="4" type="ORF">SSS_6871</name>
</gene>
<dbReference type="InterPro" id="IPR003591">
    <property type="entry name" value="Leu-rich_rpt_typical-subtyp"/>
</dbReference>
<sequence length="526" mass="61331">MLMKTKFLYTLIAFYWADLSQLIVLNLIQQICLLRMRLFQSLQSSLVATISSCSTPSSPPRRSSSSVARISLNLTQSLSLSSQENCDESYDVFRYHQQSNDCFMRSSLSSRRIFLFALAEYDFDIECPPERIIYPCRCHHNDHLVCTETMSYSLVHVFRAINKNFLSSIHYHLSSSSSSLSLNEQTNPSIVRPLFKEIIISHNNLEELDDNLFDSIRFKRIVLFEMRSLSRIKSNAFNGTSKDVHHFEIKGENKLGIKFMNQLFDALSCLTNVRQMHLELDHLESIPSYAFRNVPPQSLSSQSRPMDSSQSTSLINENRSKRFRLERLTIISKSLSQISSYAFYELNSLRYIRIHSNSLTRISAHAFDFAQPFSHSLVIDLHRNQLKLSSFEIDAFQQVNRPVHLNLAHNNLSSIPQFIFERFLNTDGKNLIKLAENPLECDCSIRWLLKDRSTYFDQISDAYCTNSEDRFLNIWSLNEREFFRCDLDPHYLPKLMYRNDSFDRIDLNHLKFLLSILLSIIVYVPY</sequence>
<dbReference type="PANTHER" id="PTHR24367:SF318">
    <property type="entry name" value="LEUCINE-RICH GLIOMA-INACTIVATED PROTEIN 1-LIKE"/>
    <property type="match status" value="1"/>
</dbReference>
<keyword evidence="6" id="KW-1185">Reference proteome</keyword>
<dbReference type="InterPro" id="IPR032675">
    <property type="entry name" value="LRR_dom_sf"/>
</dbReference>
<evidence type="ECO:0000256" key="2">
    <source>
        <dbReference type="ARBA" id="ARBA00022737"/>
    </source>
</evidence>
<evidence type="ECO:0000313" key="6">
    <source>
        <dbReference type="Proteomes" id="UP000070412"/>
    </source>
</evidence>
<keyword evidence="3" id="KW-1133">Transmembrane helix</keyword>
<dbReference type="SMART" id="SM00369">
    <property type="entry name" value="LRR_TYP"/>
    <property type="match status" value="4"/>
</dbReference>
<dbReference type="OrthoDB" id="9985976at2759"/>
<dbReference type="InterPro" id="IPR026906">
    <property type="entry name" value="LRR_5"/>
</dbReference>
<feature type="transmembrane region" description="Helical" evidence="3">
    <location>
        <begin position="6"/>
        <end position="28"/>
    </location>
</feature>
<reference evidence="4" key="2">
    <citation type="submission" date="2020-01" db="EMBL/GenBank/DDBJ databases">
        <authorList>
            <person name="Korhonen P.K.K."/>
            <person name="Guangxu M.G."/>
            <person name="Wang T.W."/>
            <person name="Stroehlein A.J.S."/>
            <person name="Young N.D."/>
            <person name="Ang C.-S.A."/>
            <person name="Fernando D.W.F."/>
            <person name="Lu H.L."/>
            <person name="Taylor S.T."/>
            <person name="Ehtesham M.E.M."/>
            <person name="Najaraj S.H.N."/>
            <person name="Harsha G.H.G."/>
            <person name="Madugundu A.M."/>
            <person name="Renuse S.R."/>
            <person name="Holt D.H."/>
            <person name="Pandey A.P."/>
            <person name="Papenfuss A.P."/>
            <person name="Gasser R.B.G."/>
            <person name="Fischer K.F."/>
        </authorList>
    </citation>
    <scope>NUCLEOTIDE SEQUENCE</scope>
    <source>
        <strain evidence="4">SSS_KF_BRIS2020</strain>
    </source>
</reference>
<organism evidence="4">
    <name type="scientific">Sarcoptes scabiei</name>
    <name type="common">Itch mite</name>
    <name type="synonym">Acarus scabiei</name>
    <dbReference type="NCBI Taxonomy" id="52283"/>
    <lineage>
        <taxon>Eukaryota</taxon>
        <taxon>Metazoa</taxon>
        <taxon>Ecdysozoa</taxon>
        <taxon>Arthropoda</taxon>
        <taxon>Chelicerata</taxon>
        <taxon>Arachnida</taxon>
        <taxon>Acari</taxon>
        <taxon>Acariformes</taxon>
        <taxon>Sarcoptiformes</taxon>
        <taxon>Astigmata</taxon>
        <taxon>Psoroptidia</taxon>
        <taxon>Sarcoptoidea</taxon>
        <taxon>Sarcoptidae</taxon>
        <taxon>Sarcoptinae</taxon>
        <taxon>Sarcoptes</taxon>
    </lineage>
</organism>
<proteinExistence type="predicted"/>
<dbReference type="Pfam" id="PF13306">
    <property type="entry name" value="LRR_5"/>
    <property type="match status" value="1"/>
</dbReference>
<keyword evidence="3" id="KW-0812">Transmembrane</keyword>
<dbReference type="InterPro" id="IPR051295">
    <property type="entry name" value="LGI_related"/>
</dbReference>
<dbReference type="SUPFAM" id="SSF52058">
    <property type="entry name" value="L domain-like"/>
    <property type="match status" value="1"/>
</dbReference>